<dbReference type="OrthoDB" id="4951845at2759"/>
<dbReference type="InterPro" id="IPR010987">
    <property type="entry name" value="Glutathione-S-Trfase_C-like"/>
</dbReference>
<dbReference type="Pfam" id="PF13410">
    <property type="entry name" value="GST_C_2"/>
    <property type="match status" value="1"/>
</dbReference>
<gene>
    <name evidence="7" type="ORF">BAE44_0014296</name>
</gene>
<reference evidence="7 8" key="1">
    <citation type="submission" date="2016-09" db="EMBL/GenBank/DDBJ databases">
        <title>The draft genome of Dichanthelium oligosanthes: A C3 panicoid grass species.</title>
        <authorList>
            <person name="Studer A.J."/>
            <person name="Schnable J.C."/>
            <person name="Brutnell T.P."/>
        </authorList>
    </citation>
    <scope>NUCLEOTIDE SEQUENCE [LARGE SCALE GENOMIC DNA]</scope>
    <source>
        <strain evidence="8">cv. Kellogg 1175</strain>
        <tissue evidence="7">Leaf</tissue>
    </source>
</reference>
<comment type="similarity">
    <text evidence="2">Belongs to the GST superfamily. Tau family.</text>
</comment>
<dbReference type="GO" id="GO:0004364">
    <property type="term" value="F:glutathione transferase activity"/>
    <property type="evidence" value="ECO:0007669"/>
    <property type="project" value="UniProtKB-UniRule"/>
</dbReference>
<dbReference type="CDD" id="cd03058">
    <property type="entry name" value="GST_N_Tau"/>
    <property type="match status" value="1"/>
</dbReference>
<keyword evidence="4" id="KW-0963">Cytoplasm</keyword>
<evidence type="ECO:0000256" key="1">
    <source>
        <dbReference type="ARBA" id="ARBA00022679"/>
    </source>
</evidence>
<dbReference type="SFLD" id="SFLDS00019">
    <property type="entry name" value="Glutathione_Transferase_(cytos"/>
    <property type="match status" value="1"/>
</dbReference>
<keyword evidence="8" id="KW-1185">Reference proteome</keyword>
<evidence type="ECO:0000256" key="4">
    <source>
        <dbReference type="RuleBase" id="RU369102"/>
    </source>
</evidence>
<protein>
    <recommendedName>
        <fullName evidence="4">Glutathione S-transferase</fullName>
        <ecNumber evidence="4">2.5.1.18</ecNumber>
    </recommendedName>
</protein>
<organism evidence="7 8">
    <name type="scientific">Dichanthelium oligosanthes</name>
    <dbReference type="NCBI Taxonomy" id="888268"/>
    <lineage>
        <taxon>Eukaryota</taxon>
        <taxon>Viridiplantae</taxon>
        <taxon>Streptophyta</taxon>
        <taxon>Embryophyta</taxon>
        <taxon>Tracheophyta</taxon>
        <taxon>Spermatophyta</taxon>
        <taxon>Magnoliopsida</taxon>
        <taxon>Liliopsida</taxon>
        <taxon>Poales</taxon>
        <taxon>Poaceae</taxon>
        <taxon>PACMAD clade</taxon>
        <taxon>Panicoideae</taxon>
        <taxon>Panicodae</taxon>
        <taxon>Paniceae</taxon>
        <taxon>Dichantheliinae</taxon>
        <taxon>Dichanthelium</taxon>
    </lineage>
</organism>
<accession>A0A1E5VHT3</accession>
<dbReference type="FunFam" id="1.20.1050.10:FF:000023">
    <property type="entry name" value="Probable glutathione S-transferase GSTU6"/>
    <property type="match status" value="1"/>
</dbReference>
<comment type="catalytic activity">
    <reaction evidence="3 4">
        <text>RX + glutathione = an S-substituted glutathione + a halide anion + H(+)</text>
        <dbReference type="Rhea" id="RHEA:16437"/>
        <dbReference type="ChEBI" id="CHEBI:15378"/>
        <dbReference type="ChEBI" id="CHEBI:16042"/>
        <dbReference type="ChEBI" id="CHEBI:17792"/>
        <dbReference type="ChEBI" id="CHEBI:57925"/>
        <dbReference type="ChEBI" id="CHEBI:90779"/>
        <dbReference type="EC" id="2.5.1.18"/>
    </reaction>
</comment>
<dbReference type="EC" id="2.5.1.18" evidence="4"/>
<dbReference type="PROSITE" id="PS50405">
    <property type="entry name" value="GST_CTER"/>
    <property type="match status" value="1"/>
</dbReference>
<dbReference type="InterPro" id="IPR040079">
    <property type="entry name" value="Glutathione_S-Trfase"/>
</dbReference>
<feature type="domain" description="GST C-terminal" evidence="6">
    <location>
        <begin position="90"/>
        <end position="226"/>
    </location>
</feature>
<evidence type="ECO:0000313" key="7">
    <source>
        <dbReference type="EMBL" id="OEL24686.1"/>
    </source>
</evidence>
<name>A0A1E5VHT3_9POAL</name>
<dbReference type="STRING" id="888268.A0A1E5VHT3"/>
<dbReference type="PROSITE" id="PS50404">
    <property type="entry name" value="GST_NTER"/>
    <property type="match status" value="1"/>
</dbReference>
<comment type="function">
    <text evidence="4">Is involved in the conjugation of reduced glutathione to a wide number of exogenous and endogenous hydrophobic electrophiles.</text>
</comment>
<dbReference type="GO" id="GO:0005829">
    <property type="term" value="C:cytosol"/>
    <property type="evidence" value="ECO:0007669"/>
    <property type="project" value="UniProtKB-SubCell"/>
</dbReference>
<dbReference type="PANTHER" id="PTHR11260">
    <property type="entry name" value="GLUTATHIONE S-TRANSFERASE, GST, SUPERFAMILY, GST DOMAIN CONTAINING"/>
    <property type="match status" value="1"/>
</dbReference>
<dbReference type="SUPFAM" id="SSF47616">
    <property type="entry name" value="GST C-terminal domain-like"/>
    <property type="match status" value="1"/>
</dbReference>
<dbReference type="InterPro" id="IPR045074">
    <property type="entry name" value="GST_C_Tau"/>
</dbReference>
<evidence type="ECO:0000259" key="5">
    <source>
        <dbReference type="PROSITE" id="PS50404"/>
    </source>
</evidence>
<sequence>MAGGGDELKLLGMSASPFAQRVKLALSFKGLTYEYVEEDLNNKSDLLLSSNPVYKKVPVLIHNGKPICESLVIVEYVDEAFVGPSILPADPYMRTTARFMAMYVDEKLCPAWLGVLRATTEEERAEKVKETFAAIEHLEEAFAECSKGKAAFFGGDSIGYLDLALGSCLYWFEGLHRIFGVQIIDADRTPLLAAWAARFGDTSVVKEVAAEVDKTVEYFNQRQADIAAAAK</sequence>
<proteinExistence type="inferred from homology"/>
<dbReference type="EMBL" id="LWDX02039123">
    <property type="protein sequence ID" value="OEL24686.1"/>
    <property type="molecule type" value="Genomic_DNA"/>
</dbReference>
<dbReference type="InterPro" id="IPR004045">
    <property type="entry name" value="Glutathione_S-Trfase_N"/>
</dbReference>
<dbReference type="InterPro" id="IPR036282">
    <property type="entry name" value="Glutathione-S-Trfase_C_sf"/>
</dbReference>
<evidence type="ECO:0000259" key="6">
    <source>
        <dbReference type="PROSITE" id="PS50405"/>
    </source>
</evidence>
<comment type="caution">
    <text evidence="7">The sequence shown here is derived from an EMBL/GenBank/DDBJ whole genome shotgun (WGS) entry which is preliminary data.</text>
</comment>
<dbReference type="InterPro" id="IPR036249">
    <property type="entry name" value="Thioredoxin-like_sf"/>
</dbReference>
<dbReference type="Gene3D" id="3.40.30.10">
    <property type="entry name" value="Glutaredoxin"/>
    <property type="match status" value="1"/>
</dbReference>
<dbReference type="Gene3D" id="1.20.1050.10">
    <property type="match status" value="1"/>
</dbReference>
<evidence type="ECO:0000256" key="3">
    <source>
        <dbReference type="ARBA" id="ARBA00047960"/>
    </source>
</evidence>
<dbReference type="GO" id="GO:0006749">
    <property type="term" value="P:glutathione metabolic process"/>
    <property type="evidence" value="ECO:0007669"/>
    <property type="project" value="InterPro"/>
</dbReference>
<evidence type="ECO:0000313" key="8">
    <source>
        <dbReference type="Proteomes" id="UP000095767"/>
    </source>
</evidence>
<feature type="domain" description="GST N-terminal" evidence="5">
    <location>
        <begin position="6"/>
        <end position="85"/>
    </location>
</feature>
<dbReference type="Pfam" id="PF02798">
    <property type="entry name" value="GST_N"/>
    <property type="match status" value="1"/>
</dbReference>
<dbReference type="SUPFAM" id="SSF52833">
    <property type="entry name" value="Thioredoxin-like"/>
    <property type="match status" value="1"/>
</dbReference>
<keyword evidence="1 4" id="KW-0808">Transferase</keyword>
<dbReference type="AlphaFoldDB" id="A0A1E5VHT3"/>
<dbReference type="InterPro" id="IPR045073">
    <property type="entry name" value="Omega/Tau-like"/>
</dbReference>
<dbReference type="FunFam" id="3.40.30.10:FF:000044">
    <property type="entry name" value="Glutathione S-transferase GSTU6"/>
    <property type="match status" value="1"/>
</dbReference>
<dbReference type="SFLD" id="SFLDG00358">
    <property type="entry name" value="Main_(cytGST)"/>
    <property type="match status" value="1"/>
</dbReference>
<dbReference type="Proteomes" id="UP000095767">
    <property type="component" value="Unassembled WGS sequence"/>
</dbReference>
<dbReference type="CDD" id="cd03185">
    <property type="entry name" value="GST_C_Tau"/>
    <property type="match status" value="1"/>
</dbReference>
<dbReference type="PANTHER" id="PTHR11260:SF773">
    <property type="entry name" value="GLUTATHIONE S-TRANSFERASE U26"/>
    <property type="match status" value="1"/>
</dbReference>
<comment type="subcellular location">
    <subcellularLocation>
        <location evidence="4">Cytoplasm</location>
        <location evidence="4">Cytosol</location>
    </subcellularLocation>
</comment>
<evidence type="ECO:0000256" key="2">
    <source>
        <dbReference type="ARBA" id="ARBA00025743"/>
    </source>
</evidence>
<dbReference type="SFLD" id="SFLDG01152">
    <property type="entry name" value="Main.3:_Omega-_and_Tau-like"/>
    <property type="match status" value="1"/>
</dbReference>